<dbReference type="InterPro" id="IPR036397">
    <property type="entry name" value="RNaseH_sf"/>
</dbReference>
<dbReference type="Proteomes" id="UP000236291">
    <property type="component" value="Unassembled WGS sequence"/>
</dbReference>
<dbReference type="AlphaFoldDB" id="A0A2K3MJ81"/>
<evidence type="ECO:0000313" key="3">
    <source>
        <dbReference type="Proteomes" id="UP000236291"/>
    </source>
</evidence>
<organism evidence="2 3">
    <name type="scientific">Trifolium pratense</name>
    <name type="common">Red clover</name>
    <dbReference type="NCBI Taxonomy" id="57577"/>
    <lineage>
        <taxon>Eukaryota</taxon>
        <taxon>Viridiplantae</taxon>
        <taxon>Streptophyta</taxon>
        <taxon>Embryophyta</taxon>
        <taxon>Tracheophyta</taxon>
        <taxon>Spermatophyta</taxon>
        <taxon>Magnoliopsida</taxon>
        <taxon>eudicotyledons</taxon>
        <taxon>Gunneridae</taxon>
        <taxon>Pentapetalae</taxon>
        <taxon>rosids</taxon>
        <taxon>fabids</taxon>
        <taxon>Fabales</taxon>
        <taxon>Fabaceae</taxon>
        <taxon>Papilionoideae</taxon>
        <taxon>50 kb inversion clade</taxon>
        <taxon>NPAAA clade</taxon>
        <taxon>Hologalegina</taxon>
        <taxon>IRL clade</taxon>
        <taxon>Trifolieae</taxon>
        <taxon>Trifolium</taxon>
    </lineage>
</organism>
<dbReference type="InterPro" id="IPR001584">
    <property type="entry name" value="Integrase_cat-core"/>
</dbReference>
<sequence>GSSKILLRGHLGDDGLYQFDSPLQHKSEASSFIPHKPTAHSVFQANNGVFLEPNSSFSVSKTQWKVHRLPSVPSTANYTKPLELIFCDLWGPAPVESFDGYSYFLTCVDAYTRFTWIFPLKLKSHTLMTFKNFKSMVELQYNLPIKSVQTDGGGEFRPFTQFLTPLGIVHRLTCPHTHHQNGSVERKHRHIVETDYPLLP</sequence>
<dbReference type="GO" id="GO:0015074">
    <property type="term" value="P:DNA integration"/>
    <property type="evidence" value="ECO:0007669"/>
    <property type="project" value="InterPro"/>
</dbReference>
<feature type="domain" description="Integrase catalytic" evidence="1">
    <location>
        <begin position="77"/>
        <end position="200"/>
    </location>
</feature>
<dbReference type="InterPro" id="IPR012337">
    <property type="entry name" value="RNaseH-like_sf"/>
</dbReference>
<dbReference type="PANTHER" id="PTHR42648">
    <property type="entry name" value="TRANSPOSASE, PUTATIVE-RELATED"/>
    <property type="match status" value="1"/>
</dbReference>
<reference evidence="2 3" key="1">
    <citation type="journal article" date="2014" name="Am. J. Bot.">
        <title>Genome assembly and annotation for red clover (Trifolium pratense; Fabaceae).</title>
        <authorList>
            <person name="Istvanek J."/>
            <person name="Jaros M."/>
            <person name="Krenek A."/>
            <person name="Repkova J."/>
        </authorList>
    </citation>
    <scope>NUCLEOTIDE SEQUENCE [LARGE SCALE GENOMIC DNA]</scope>
    <source>
        <strain evidence="3">cv. Tatra</strain>
        <tissue evidence="2">Young leaves</tissue>
    </source>
</reference>
<comment type="caution">
    <text evidence="2">The sequence shown here is derived from an EMBL/GenBank/DDBJ whole genome shotgun (WGS) entry which is preliminary data.</text>
</comment>
<dbReference type="STRING" id="57577.A0A2K3MJ81"/>
<accession>A0A2K3MJ81</accession>
<reference evidence="2 3" key="2">
    <citation type="journal article" date="2017" name="Front. Plant Sci.">
        <title>Gene Classification and Mining of Molecular Markers Useful in Red Clover (Trifolium pratense) Breeding.</title>
        <authorList>
            <person name="Istvanek J."/>
            <person name="Dluhosova J."/>
            <person name="Dluhos P."/>
            <person name="Patkova L."/>
            <person name="Nedelnik J."/>
            <person name="Repkova J."/>
        </authorList>
    </citation>
    <scope>NUCLEOTIDE SEQUENCE [LARGE SCALE GENOMIC DNA]</scope>
    <source>
        <strain evidence="3">cv. Tatra</strain>
        <tissue evidence="2">Young leaves</tissue>
    </source>
</reference>
<dbReference type="Pfam" id="PF00665">
    <property type="entry name" value="rve"/>
    <property type="match status" value="1"/>
</dbReference>
<name>A0A2K3MJ81_TRIPR</name>
<dbReference type="PROSITE" id="PS50994">
    <property type="entry name" value="INTEGRASE"/>
    <property type="match status" value="1"/>
</dbReference>
<dbReference type="InterPro" id="IPR039537">
    <property type="entry name" value="Retrotran_Ty1/copia-like"/>
</dbReference>
<evidence type="ECO:0000313" key="2">
    <source>
        <dbReference type="EMBL" id="PNX90814.1"/>
    </source>
</evidence>
<dbReference type="EMBL" id="ASHM01064070">
    <property type="protein sequence ID" value="PNX90814.1"/>
    <property type="molecule type" value="Genomic_DNA"/>
</dbReference>
<dbReference type="SUPFAM" id="SSF53098">
    <property type="entry name" value="Ribonuclease H-like"/>
    <property type="match status" value="1"/>
</dbReference>
<dbReference type="Gene3D" id="3.30.420.10">
    <property type="entry name" value="Ribonuclease H-like superfamily/Ribonuclease H"/>
    <property type="match status" value="1"/>
</dbReference>
<proteinExistence type="predicted"/>
<gene>
    <name evidence="2" type="ORF">L195_g046941</name>
</gene>
<evidence type="ECO:0000259" key="1">
    <source>
        <dbReference type="PROSITE" id="PS50994"/>
    </source>
</evidence>
<feature type="non-terminal residue" evidence="2">
    <location>
        <position position="1"/>
    </location>
</feature>
<dbReference type="PANTHER" id="PTHR42648:SF26">
    <property type="entry name" value="INTEGRASE CATALYTIC DOMAIN-CONTAINING PROTEIN"/>
    <property type="match status" value="1"/>
</dbReference>
<protein>
    <submittedName>
        <fullName evidence="2">Histone deacetylase</fullName>
    </submittedName>
</protein>
<dbReference type="GO" id="GO:0003676">
    <property type="term" value="F:nucleic acid binding"/>
    <property type="evidence" value="ECO:0007669"/>
    <property type="project" value="InterPro"/>
</dbReference>